<reference evidence="4" key="2">
    <citation type="submission" date="2010-04" db="EMBL/GenBank/DDBJ databases">
        <authorList>
            <person name="Buell R."/>
            <person name="Hamilton J."/>
            <person name="Hostetler J."/>
        </authorList>
    </citation>
    <scope>NUCLEOTIDE SEQUENCE [LARGE SCALE GENOMIC DNA]</scope>
    <source>
        <strain evidence="4">DAOM:BR144</strain>
    </source>
</reference>
<feature type="compositionally biased region" description="Low complexity" evidence="1">
    <location>
        <begin position="312"/>
        <end position="327"/>
    </location>
</feature>
<reference evidence="3" key="3">
    <citation type="submission" date="2015-02" db="UniProtKB">
        <authorList>
            <consortium name="EnsemblProtists"/>
        </authorList>
    </citation>
    <scope>IDENTIFICATION</scope>
    <source>
        <strain evidence="3">DAOM BR144</strain>
    </source>
</reference>
<sequence length="431" mass="48130">MAESLTVRLFVLTQTYDIPCDPRQPAKWLLQQAKNIQRSNAKRSSNQQPHELSHQDELEVLYNRTTRKVIELAEPIGRSISPMDVVDARTLLQTPDTTFNSAMFPWLRSYPGGLQLSEDSMNSSNGLFFQQLYAYTLIGKRTPQTASQRKKQHNKDAFMALMEAYVRGSFEDDDLSKRTSQNGHYGKYQQQQNGTSGYRQSHTPQQPQYHSQRPAPMTPVTPSRDTQARRPSDGRLPPSGATSGGNQFYSAQSPSYASAPRRLEFPPERDPHSSSDSGSDNADDSIPLRVNPTIPNSPYHNANNAKYRGPMSPTSPSTISSSPVRRVSGSDNPLDEMENVFDIVFKQQAIGMKLGSDETKQFAVVKECFDNSEAARYPEIQNGVVILAVNGQEVSGLGLSRVLYRLREAPRPVVVRFGRISNRKSLTGTWG</sequence>
<dbReference type="EMBL" id="GL376636">
    <property type="status" value="NOT_ANNOTATED_CDS"/>
    <property type="molecule type" value="Genomic_DNA"/>
</dbReference>
<dbReference type="SUPFAM" id="SSF50156">
    <property type="entry name" value="PDZ domain-like"/>
    <property type="match status" value="1"/>
</dbReference>
<name>K3W521_GLOUD</name>
<dbReference type="EnsemblProtists" id="PYU1_T000062">
    <property type="protein sequence ID" value="PYU1_T000062"/>
    <property type="gene ID" value="PYU1_G000062"/>
</dbReference>
<feature type="compositionally biased region" description="Polar residues" evidence="1">
    <location>
        <begin position="178"/>
        <end position="211"/>
    </location>
</feature>
<dbReference type="Proteomes" id="UP000019132">
    <property type="component" value="Unassembled WGS sequence"/>
</dbReference>
<dbReference type="VEuPathDB" id="FungiDB:PYU1_G000062"/>
<dbReference type="SMART" id="SM00228">
    <property type="entry name" value="PDZ"/>
    <property type="match status" value="1"/>
</dbReference>
<dbReference type="InParanoid" id="K3W521"/>
<reference evidence="4" key="1">
    <citation type="journal article" date="2010" name="Genome Biol.">
        <title>Genome sequence of the necrotrophic plant pathogen Pythium ultimum reveals original pathogenicity mechanisms and effector repertoire.</title>
        <authorList>
            <person name="Levesque C.A."/>
            <person name="Brouwer H."/>
            <person name="Cano L."/>
            <person name="Hamilton J.P."/>
            <person name="Holt C."/>
            <person name="Huitema E."/>
            <person name="Raffaele S."/>
            <person name="Robideau G.P."/>
            <person name="Thines M."/>
            <person name="Win J."/>
            <person name="Zerillo M.M."/>
            <person name="Beakes G.W."/>
            <person name="Boore J.L."/>
            <person name="Busam D."/>
            <person name="Dumas B."/>
            <person name="Ferriera S."/>
            <person name="Fuerstenberg S.I."/>
            <person name="Gachon C.M."/>
            <person name="Gaulin E."/>
            <person name="Govers F."/>
            <person name="Grenville-Briggs L."/>
            <person name="Horner N."/>
            <person name="Hostetler J."/>
            <person name="Jiang R.H."/>
            <person name="Johnson J."/>
            <person name="Krajaejun T."/>
            <person name="Lin H."/>
            <person name="Meijer H.J."/>
            <person name="Moore B."/>
            <person name="Morris P."/>
            <person name="Phuntmart V."/>
            <person name="Puiu D."/>
            <person name="Shetty J."/>
            <person name="Stajich J.E."/>
            <person name="Tripathy S."/>
            <person name="Wawra S."/>
            <person name="van West P."/>
            <person name="Whitty B.R."/>
            <person name="Coutinho P.M."/>
            <person name="Henrissat B."/>
            <person name="Martin F."/>
            <person name="Thomas P.D."/>
            <person name="Tyler B.M."/>
            <person name="De Vries R.P."/>
            <person name="Kamoun S."/>
            <person name="Yandell M."/>
            <person name="Tisserat N."/>
            <person name="Buell C.R."/>
        </authorList>
    </citation>
    <scope>NUCLEOTIDE SEQUENCE</scope>
    <source>
        <strain evidence="4">DAOM:BR144</strain>
    </source>
</reference>
<accession>K3W521</accession>
<dbReference type="PROSITE" id="PS50106">
    <property type="entry name" value="PDZ"/>
    <property type="match status" value="1"/>
</dbReference>
<feature type="compositionally biased region" description="Low complexity" evidence="1">
    <location>
        <begin position="249"/>
        <end position="260"/>
    </location>
</feature>
<evidence type="ECO:0000313" key="3">
    <source>
        <dbReference type="EnsemblProtists" id="PYU1_T000062"/>
    </source>
</evidence>
<dbReference type="InterPro" id="IPR036034">
    <property type="entry name" value="PDZ_sf"/>
</dbReference>
<organism evidence="3 4">
    <name type="scientific">Globisporangium ultimum (strain ATCC 200006 / CBS 805.95 / DAOM BR144)</name>
    <name type="common">Pythium ultimum</name>
    <dbReference type="NCBI Taxonomy" id="431595"/>
    <lineage>
        <taxon>Eukaryota</taxon>
        <taxon>Sar</taxon>
        <taxon>Stramenopiles</taxon>
        <taxon>Oomycota</taxon>
        <taxon>Peronosporomycetes</taxon>
        <taxon>Pythiales</taxon>
        <taxon>Pythiaceae</taxon>
        <taxon>Globisporangium</taxon>
    </lineage>
</organism>
<dbReference type="InterPro" id="IPR001478">
    <property type="entry name" value="PDZ"/>
</dbReference>
<keyword evidence="4" id="KW-1185">Reference proteome</keyword>
<dbReference type="Gene3D" id="2.30.42.10">
    <property type="match status" value="1"/>
</dbReference>
<dbReference type="OMA" id="ECMAGSE"/>
<feature type="region of interest" description="Disordered" evidence="1">
    <location>
        <begin position="173"/>
        <end position="333"/>
    </location>
</feature>
<evidence type="ECO:0000256" key="1">
    <source>
        <dbReference type="SAM" id="MobiDB-lite"/>
    </source>
</evidence>
<dbReference type="eggNOG" id="ENOG502RYB7">
    <property type="taxonomic scope" value="Eukaryota"/>
</dbReference>
<dbReference type="AlphaFoldDB" id="K3W521"/>
<protein>
    <recommendedName>
        <fullName evidence="2">PDZ domain-containing protein</fullName>
    </recommendedName>
</protein>
<evidence type="ECO:0000259" key="2">
    <source>
        <dbReference type="PROSITE" id="PS50106"/>
    </source>
</evidence>
<proteinExistence type="predicted"/>
<feature type="compositionally biased region" description="Basic and acidic residues" evidence="1">
    <location>
        <begin position="261"/>
        <end position="273"/>
    </location>
</feature>
<feature type="domain" description="PDZ" evidence="2">
    <location>
        <begin position="350"/>
        <end position="421"/>
    </location>
</feature>
<evidence type="ECO:0000313" key="4">
    <source>
        <dbReference type="Proteomes" id="UP000019132"/>
    </source>
</evidence>
<feature type="compositionally biased region" description="Polar residues" evidence="1">
    <location>
        <begin position="293"/>
        <end position="304"/>
    </location>
</feature>
<dbReference type="HOGENOM" id="CLU_060864_0_0_1"/>